<dbReference type="Pfam" id="PF01368">
    <property type="entry name" value="DHH"/>
    <property type="match status" value="1"/>
</dbReference>
<evidence type="ECO:0000259" key="1">
    <source>
        <dbReference type="Pfam" id="PF01368"/>
    </source>
</evidence>
<comment type="caution">
    <text evidence="3">The sequence shown here is derived from an EMBL/GenBank/DDBJ whole genome shotgun (WGS) entry which is preliminary data.</text>
</comment>
<proteinExistence type="predicted"/>
<dbReference type="PANTHER" id="PTHR47618">
    <property type="entry name" value="BIFUNCTIONAL OLIGORIBONUCLEASE AND PAP PHOSPHATASE NRNA"/>
    <property type="match status" value="1"/>
</dbReference>
<reference evidence="3 4" key="1">
    <citation type="submission" date="2019-03" db="EMBL/GenBank/DDBJ databases">
        <title>Single cell metagenomics reveals metabolic interactions within the superorganism composed of flagellate Streblomastix strix and complex community of Bacteroidetes bacteria on its surface.</title>
        <authorList>
            <person name="Treitli S.C."/>
            <person name="Kolisko M."/>
            <person name="Husnik F."/>
            <person name="Keeling P."/>
            <person name="Hampl V."/>
        </authorList>
    </citation>
    <scope>NUCLEOTIDE SEQUENCE [LARGE SCALE GENOMIC DNA]</scope>
    <source>
        <strain evidence="3">St1</strain>
    </source>
</reference>
<dbReference type="AlphaFoldDB" id="A0A5M8NZN4"/>
<dbReference type="Gene3D" id="3.90.1640.10">
    <property type="entry name" value="inorganic pyrophosphatase (n-terminal core)"/>
    <property type="match status" value="1"/>
</dbReference>
<dbReference type="GO" id="GO:0003676">
    <property type="term" value="F:nucleic acid binding"/>
    <property type="evidence" value="ECO:0007669"/>
    <property type="project" value="InterPro"/>
</dbReference>
<dbReference type="EMBL" id="SNRX01000016">
    <property type="protein sequence ID" value="KAA6301611.1"/>
    <property type="molecule type" value="Genomic_DNA"/>
</dbReference>
<evidence type="ECO:0000259" key="2">
    <source>
        <dbReference type="Pfam" id="PF02272"/>
    </source>
</evidence>
<dbReference type="Gene3D" id="3.10.310.30">
    <property type="match status" value="1"/>
</dbReference>
<dbReference type="InterPro" id="IPR003156">
    <property type="entry name" value="DHHA1_dom"/>
</dbReference>
<dbReference type="EC" id="3.1.-.-" evidence="3"/>
<dbReference type="Pfam" id="PF02272">
    <property type="entry name" value="DHHA1"/>
    <property type="match status" value="1"/>
</dbReference>
<evidence type="ECO:0000313" key="3">
    <source>
        <dbReference type="EMBL" id="KAA6301611.1"/>
    </source>
</evidence>
<keyword evidence="3" id="KW-0378">Hydrolase</keyword>
<name>A0A5M8NZN4_9BACT</name>
<protein>
    <submittedName>
        <fullName evidence="3">Bifunctional oligoribonuclease and PAP phosphatase NrnA</fullName>
        <ecNumber evidence="3">3.1.-.-</ecNumber>
    </submittedName>
</protein>
<feature type="domain" description="DHHA1" evidence="2">
    <location>
        <begin position="251"/>
        <end position="331"/>
    </location>
</feature>
<dbReference type="PANTHER" id="PTHR47618:SF1">
    <property type="entry name" value="BIFUNCTIONAL OLIGORIBONUCLEASE AND PAP PHOSPHATASE NRNA"/>
    <property type="match status" value="1"/>
</dbReference>
<dbReference type="InterPro" id="IPR051319">
    <property type="entry name" value="Oligoribo/pAp-PDE_c-di-AMP_PDE"/>
</dbReference>
<dbReference type="InterPro" id="IPR038763">
    <property type="entry name" value="DHH_sf"/>
</dbReference>
<evidence type="ECO:0000313" key="4">
    <source>
        <dbReference type="Proteomes" id="UP000324575"/>
    </source>
</evidence>
<dbReference type="InterPro" id="IPR001667">
    <property type="entry name" value="DDH_dom"/>
</dbReference>
<accession>A0A5M8NZN4</accession>
<sequence length="343" mass="38910">MLNKIISEHHIQQAKKLIEKYDKIVIVTHVSPDGDAIGSSLAMYHFLLELGKSVNVLVPNNFPGFLKWMSGAKDIVVGEWKPALADELIQSAELIFCLDFNIPKRSGDLGARVEKSSAKKIMIDHHPEPGDFCDITISHPEISSTSELIFRFICRMGMFDDFTRTCAECIYTGMMTDTGSFTYNSNDPHIYYIISELLEKGMDKDVIYDRVYNHCSEGKLRLQGYVLYEKMKIYERYHSALIVLSHEEQQRFQWKRGDTEGLVNMPLSIDGIYFSVFIREEENMIKLSFRSKGAFPANQFASDVFQGGGHLNASGGEFYGTLDEAVAKFETALLNYKGLADEK</sequence>
<dbReference type="SUPFAM" id="SSF64182">
    <property type="entry name" value="DHH phosphoesterases"/>
    <property type="match status" value="1"/>
</dbReference>
<organism evidence="3 4">
    <name type="scientific">Candidatus Ordinivivax streblomastigis</name>
    <dbReference type="NCBI Taxonomy" id="2540710"/>
    <lineage>
        <taxon>Bacteria</taxon>
        <taxon>Pseudomonadati</taxon>
        <taxon>Bacteroidota</taxon>
        <taxon>Bacteroidia</taxon>
        <taxon>Bacteroidales</taxon>
        <taxon>Candidatus Ordinivivax</taxon>
    </lineage>
</organism>
<dbReference type="GO" id="GO:0016787">
    <property type="term" value="F:hydrolase activity"/>
    <property type="evidence" value="ECO:0007669"/>
    <property type="project" value="UniProtKB-KW"/>
</dbReference>
<gene>
    <name evidence="3" type="ORF">EZS26_002217</name>
</gene>
<feature type="domain" description="DDH" evidence="1">
    <location>
        <begin position="23"/>
        <end position="174"/>
    </location>
</feature>
<dbReference type="Proteomes" id="UP000324575">
    <property type="component" value="Unassembled WGS sequence"/>
</dbReference>